<evidence type="ECO:0000313" key="11">
    <source>
        <dbReference type="Proteomes" id="UP000604730"/>
    </source>
</evidence>
<evidence type="ECO:0000256" key="9">
    <source>
        <dbReference type="SAM" id="Phobius"/>
    </source>
</evidence>
<evidence type="ECO:0000256" key="3">
    <source>
        <dbReference type="ARBA" id="ARBA00022448"/>
    </source>
</evidence>
<feature type="transmembrane region" description="Helical" evidence="9">
    <location>
        <begin position="34"/>
        <end position="53"/>
    </location>
</feature>
<keyword evidence="3 8" id="KW-0813">Transport</keyword>
<dbReference type="InterPro" id="IPR025720">
    <property type="entry name" value="RibU"/>
</dbReference>
<keyword evidence="6 9" id="KW-1133">Transmembrane helix</keyword>
<comment type="similarity">
    <text evidence="2 8">Belongs to the prokaryotic riboflavin transporter (P-RFT) (TC 2.A.87) family.</text>
</comment>
<dbReference type="PANTHER" id="PTHR38438:SF1">
    <property type="entry name" value="RIBOFLAVIN TRANSPORTER RIBU"/>
    <property type="match status" value="1"/>
</dbReference>
<dbReference type="PIRSF" id="PIRSF037778">
    <property type="entry name" value="UCP037778_transp_RibU"/>
    <property type="match status" value="1"/>
</dbReference>
<feature type="transmembrane region" description="Helical" evidence="9">
    <location>
        <begin position="137"/>
        <end position="164"/>
    </location>
</feature>
<comment type="caution">
    <text evidence="10">The sequence shown here is derived from an EMBL/GenBank/DDBJ whole genome shotgun (WGS) entry which is preliminary data.</text>
</comment>
<dbReference type="InterPro" id="IPR024529">
    <property type="entry name" value="ECF_trnsprt_substrate-spec"/>
</dbReference>
<evidence type="ECO:0000256" key="6">
    <source>
        <dbReference type="ARBA" id="ARBA00022989"/>
    </source>
</evidence>
<dbReference type="Gene3D" id="1.10.1760.20">
    <property type="match status" value="1"/>
</dbReference>
<gene>
    <name evidence="10" type="ORF">JJN12_01510</name>
</gene>
<sequence length="226" mass="23972">MVVITLAVVALLLALAFVAERVLKKDEAGGSFKVRKLAMVAMFSAISAVLMLFEFPIPFIAPGFYKIDLSEVPVIIGAFALGPVAGIVIEFVKILLNLFINGTSSAFVGEFGNFVVGAAFVIPASILYFAKKTKKRAIMGLVAGVITTTVIGCLVNAFVLLPFYGAAFGGIDKIIAAGTAVNPAVNSVFVFCLIIVAPFNIIKFSIVSVITVLIYHKISYLLKMGK</sequence>
<evidence type="ECO:0000256" key="4">
    <source>
        <dbReference type="ARBA" id="ARBA00022475"/>
    </source>
</evidence>
<keyword evidence="5 9" id="KW-0812">Transmembrane</keyword>
<protein>
    <recommendedName>
        <fullName evidence="8">Riboflavin transporter</fullName>
    </recommendedName>
</protein>
<evidence type="ECO:0000256" key="5">
    <source>
        <dbReference type="ARBA" id="ARBA00022692"/>
    </source>
</evidence>
<feature type="transmembrane region" description="Helical" evidence="9">
    <location>
        <begin position="184"/>
        <end position="215"/>
    </location>
</feature>
<proteinExistence type="inferred from homology"/>
<keyword evidence="11" id="KW-1185">Reference proteome</keyword>
<name>A0ABS1IX35_9FIRM</name>
<comment type="function">
    <text evidence="8">Probably a riboflavin-binding protein that interacts with the energy-coupling factor (ECF) ABC-transporter complex.</text>
</comment>
<dbReference type="Proteomes" id="UP000604730">
    <property type="component" value="Unassembled WGS sequence"/>
</dbReference>
<accession>A0ABS1IX35</accession>
<evidence type="ECO:0000256" key="2">
    <source>
        <dbReference type="ARBA" id="ARBA00005540"/>
    </source>
</evidence>
<feature type="transmembrane region" description="Helical" evidence="9">
    <location>
        <begin position="111"/>
        <end position="130"/>
    </location>
</feature>
<evidence type="ECO:0000256" key="1">
    <source>
        <dbReference type="ARBA" id="ARBA00004651"/>
    </source>
</evidence>
<evidence type="ECO:0000256" key="8">
    <source>
        <dbReference type="PIRNR" id="PIRNR037778"/>
    </source>
</evidence>
<comment type="subcellular location">
    <subcellularLocation>
        <location evidence="1">Cell membrane</location>
        <topology evidence="1">Multi-pass membrane protein</topology>
    </subcellularLocation>
</comment>
<feature type="transmembrane region" description="Helical" evidence="9">
    <location>
        <begin position="74"/>
        <end position="99"/>
    </location>
</feature>
<organism evidence="10 11">
    <name type="scientific">Catonella massiliensis</name>
    <dbReference type="NCBI Taxonomy" id="2799636"/>
    <lineage>
        <taxon>Bacteria</taxon>
        <taxon>Bacillati</taxon>
        <taxon>Bacillota</taxon>
        <taxon>Clostridia</taxon>
        <taxon>Lachnospirales</taxon>
        <taxon>Lachnospiraceae</taxon>
        <taxon>Catonella</taxon>
    </lineage>
</organism>
<evidence type="ECO:0000256" key="7">
    <source>
        <dbReference type="ARBA" id="ARBA00023136"/>
    </source>
</evidence>
<keyword evidence="4 8" id="KW-1003">Cell membrane</keyword>
<evidence type="ECO:0000313" key="10">
    <source>
        <dbReference type="EMBL" id="MBK5896464.1"/>
    </source>
</evidence>
<dbReference type="Pfam" id="PF12822">
    <property type="entry name" value="ECF_trnsprt"/>
    <property type="match status" value="1"/>
</dbReference>
<dbReference type="EMBL" id="JAEPRJ010000001">
    <property type="protein sequence ID" value="MBK5896464.1"/>
    <property type="molecule type" value="Genomic_DNA"/>
</dbReference>
<keyword evidence="7 8" id="KW-0472">Membrane</keyword>
<reference evidence="10 11" key="1">
    <citation type="submission" date="2021-01" db="EMBL/GenBank/DDBJ databases">
        <title>Isolation and description of Catonella massiliensis sp. nov., a novel Catonella species, isolated from a stable periodontitis subject.</title>
        <authorList>
            <person name="Antezack A."/>
            <person name="Boxberger M."/>
            <person name="La Scola B."/>
            <person name="Monnet-Corti V."/>
        </authorList>
    </citation>
    <scope>NUCLEOTIDE SEQUENCE [LARGE SCALE GENOMIC DNA]</scope>
    <source>
        <strain evidence="10 11">Marseille-Q4567</strain>
    </source>
</reference>
<dbReference type="PANTHER" id="PTHR38438">
    <property type="entry name" value="RIBOFLAVIN TRANSPORTER RIBU"/>
    <property type="match status" value="1"/>
</dbReference>